<dbReference type="EMBL" id="ML732643">
    <property type="protein sequence ID" value="KAB8067045.1"/>
    <property type="molecule type" value="Genomic_DNA"/>
</dbReference>
<dbReference type="AlphaFoldDB" id="A0A5N5WHB6"/>
<evidence type="ECO:0000313" key="2">
    <source>
        <dbReference type="EMBL" id="KAB8067045.1"/>
    </source>
</evidence>
<feature type="chain" id="PRO_5024932571" evidence="1">
    <location>
        <begin position="19"/>
        <end position="65"/>
    </location>
</feature>
<keyword evidence="3" id="KW-1185">Reference proteome</keyword>
<organism evidence="2 3">
    <name type="scientific">Aspergillus leporis</name>
    <dbReference type="NCBI Taxonomy" id="41062"/>
    <lineage>
        <taxon>Eukaryota</taxon>
        <taxon>Fungi</taxon>
        <taxon>Dikarya</taxon>
        <taxon>Ascomycota</taxon>
        <taxon>Pezizomycotina</taxon>
        <taxon>Eurotiomycetes</taxon>
        <taxon>Eurotiomycetidae</taxon>
        <taxon>Eurotiales</taxon>
        <taxon>Aspergillaceae</taxon>
        <taxon>Aspergillus</taxon>
        <taxon>Aspergillus subgen. Circumdati</taxon>
    </lineage>
</organism>
<proteinExistence type="predicted"/>
<name>A0A5N5WHB6_9EURO</name>
<protein>
    <submittedName>
        <fullName evidence="2">Uncharacterized protein</fullName>
    </submittedName>
</protein>
<dbReference type="Proteomes" id="UP000326565">
    <property type="component" value="Unassembled WGS sequence"/>
</dbReference>
<accession>A0A5N5WHB6</accession>
<gene>
    <name evidence="2" type="ORF">BDV29DRAFT_163864</name>
</gene>
<sequence length="65" mass="7085">MKLYSPLNFLVLLTTVVAYPNELPAPDSPERTQACCYKKNGDRCADGTVGTPYCGYGSKPFPLVI</sequence>
<evidence type="ECO:0000313" key="3">
    <source>
        <dbReference type="Proteomes" id="UP000326565"/>
    </source>
</evidence>
<evidence type="ECO:0000256" key="1">
    <source>
        <dbReference type="SAM" id="SignalP"/>
    </source>
</evidence>
<feature type="signal peptide" evidence="1">
    <location>
        <begin position="1"/>
        <end position="18"/>
    </location>
</feature>
<keyword evidence="1" id="KW-0732">Signal</keyword>
<dbReference type="OrthoDB" id="4491612at2759"/>
<reference evidence="2 3" key="1">
    <citation type="submission" date="2019-04" db="EMBL/GenBank/DDBJ databases">
        <title>Friends and foes A comparative genomics study of 23 Aspergillus species from section Flavi.</title>
        <authorList>
            <consortium name="DOE Joint Genome Institute"/>
            <person name="Kjaerbolling I."/>
            <person name="Vesth T."/>
            <person name="Frisvad J.C."/>
            <person name="Nybo J.L."/>
            <person name="Theobald S."/>
            <person name="Kildgaard S."/>
            <person name="Isbrandt T."/>
            <person name="Kuo A."/>
            <person name="Sato A."/>
            <person name="Lyhne E.K."/>
            <person name="Kogle M.E."/>
            <person name="Wiebenga A."/>
            <person name="Kun R.S."/>
            <person name="Lubbers R.J."/>
            <person name="Makela M.R."/>
            <person name="Barry K."/>
            <person name="Chovatia M."/>
            <person name="Clum A."/>
            <person name="Daum C."/>
            <person name="Haridas S."/>
            <person name="He G."/>
            <person name="LaButti K."/>
            <person name="Lipzen A."/>
            <person name="Mondo S."/>
            <person name="Riley R."/>
            <person name="Salamov A."/>
            <person name="Simmons B.A."/>
            <person name="Magnuson J.K."/>
            <person name="Henrissat B."/>
            <person name="Mortensen U.H."/>
            <person name="Larsen T.O."/>
            <person name="Devries R.P."/>
            <person name="Grigoriev I.V."/>
            <person name="Machida M."/>
            <person name="Baker S.E."/>
            <person name="Andersen M.R."/>
        </authorList>
    </citation>
    <scope>NUCLEOTIDE SEQUENCE [LARGE SCALE GENOMIC DNA]</scope>
    <source>
        <strain evidence="2 3">CBS 151.66</strain>
    </source>
</reference>